<evidence type="ECO:0000256" key="1">
    <source>
        <dbReference type="SAM" id="MobiDB-lite"/>
    </source>
</evidence>
<proteinExistence type="predicted"/>
<evidence type="ECO:0000313" key="3">
    <source>
        <dbReference type="Proteomes" id="UP000467164"/>
    </source>
</evidence>
<feature type="region of interest" description="Disordered" evidence="1">
    <location>
        <begin position="65"/>
        <end position="86"/>
    </location>
</feature>
<evidence type="ECO:0000313" key="2">
    <source>
        <dbReference type="EMBL" id="BBX55540.1"/>
    </source>
</evidence>
<dbReference type="Proteomes" id="UP000467164">
    <property type="component" value="Chromosome"/>
</dbReference>
<feature type="region of interest" description="Disordered" evidence="1">
    <location>
        <begin position="1"/>
        <end position="29"/>
    </location>
</feature>
<organism evidence="2 3">
    <name type="scientific">Mycobacterium shottsii</name>
    <dbReference type="NCBI Taxonomy" id="133549"/>
    <lineage>
        <taxon>Bacteria</taxon>
        <taxon>Bacillati</taxon>
        <taxon>Actinomycetota</taxon>
        <taxon>Actinomycetes</taxon>
        <taxon>Mycobacteriales</taxon>
        <taxon>Mycobacteriaceae</taxon>
        <taxon>Mycobacterium</taxon>
        <taxon>Mycobacterium ulcerans group</taxon>
    </lineage>
</organism>
<dbReference type="AlphaFoldDB" id="A0A7I7L7A6"/>
<sequence>MGGDQPLDGRQIDANHLLPARADPGIDRYPTCSTPLDDPYVQAATCQRFGQPTPTRPQIQTTVVEHPGKQHHRRSLTLTDSGDPKPAPVCDGHCGDLHWLPRMLLADPFSKP</sequence>
<protein>
    <submittedName>
        <fullName evidence="2">Uncharacterized protein</fullName>
    </submittedName>
</protein>
<gene>
    <name evidence="2" type="ORF">MSHO_08850</name>
</gene>
<keyword evidence="3" id="KW-1185">Reference proteome</keyword>
<reference evidence="2 3" key="1">
    <citation type="journal article" date="2019" name="Emerg. Microbes Infect.">
        <title>Comprehensive subspecies identification of 175 nontuberculous mycobacteria species based on 7547 genomic profiles.</title>
        <authorList>
            <person name="Matsumoto Y."/>
            <person name="Kinjo T."/>
            <person name="Motooka D."/>
            <person name="Nabeya D."/>
            <person name="Jung N."/>
            <person name="Uechi K."/>
            <person name="Horii T."/>
            <person name="Iida T."/>
            <person name="Fujita J."/>
            <person name="Nakamura S."/>
        </authorList>
    </citation>
    <scope>NUCLEOTIDE SEQUENCE [LARGE SCALE GENOMIC DNA]</scope>
    <source>
        <strain evidence="2 3">JCM 12657</strain>
    </source>
</reference>
<dbReference type="EMBL" id="AP022572">
    <property type="protein sequence ID" value="BBX55540.1"/>
    <property type="molecule type" value="Genomic_DNA"/>
</dbReference>
<name>A0A7I7L7A6_9MYCO</name>
<dbReference type="KEGG" id="msho:MSHO_08850"/>
<accession>A0A7I7L7A6</accession>